<dbReference type="InterPro" id="IPR009574">
    <property type="entry name" value="DUF1189"/>
</dbReference>
<sequence length="262" mass="29479">MNIFQQFIKSLYSPETIAKFRMAKIGRTILYVFLLMLIASIPMFISLTISLSALFAAGDQYMQEIPDFDIENGVLQADQEEPYVNDEDDMTLVFDSTGDMSGGDLEEYGNVIAFLEREIIFVTGGVAERIAYQEFGIDVSKQELENFYTTLSDLSILIITIVLAGFYLFNTALKFLGIFTLSVIALAMKKNTADHLRYRHCWILAAYTVTLPTILFAVLEGLGLLIPFSFVIYWIIAAVMMNLVLKQVPAPKTRPAEENTLN</sequence>
<evidence type="ECO:0008006" key="4">
    <source>
        <dbReference type="Google" id="ProtNLM"/>
    </source>
</evidence>
<keyword evidence="1" id="KW-0472">Membrane</keyword>
<name>A0A1H0B9B4_9BACI</name>
<protein>
    <recommendedName>
        <fullName evidence="4">DUF1189 domain-containing protein</fullName>
    </recommendedName>
</protein>
<dbReference type="Proteomes" id="UP000198778">
    <property type="component" value="Unassembled WGS sequence"/>
</dbReference>
<accession>A0A1H0B9B4</accession>
<evidence type="ECO:0000256" key="1">
    <source>
        <dbReference type="SAM" id="Phobius"/>
    </source>
</evidence>
<keyword evidence="1" id="KW-0812">Transmembrane</keyword>
<feature type="transmembrane region" description="Helical" evidence="1">
    <location>
        <begin position="156"/>
        <end position="188"/>
    </location>
</feature>
<evidence type="ECO:0000313" key="2">
    <source>
        <dbReference type="EMBL" id="SDN42211.1"/>
    </source>
</evidence>
<dbReference type="EMBL" id="FNIL01000001">
    <property type="protein sequence ID" value="SDN42211.1"/>
    <property type="molecule type" value="Genomic_DNA"/>
</dbReference>
<keyword evidence="3" id="KW-1185">Reference proteome</keyword>
<feature type="transmembrane region" description="Helical" evidence="1">
    <location>
        <begin position="225"/>
        <end position="245"/>
    </location>
</feature>
<feature type="transmembrane region" description="Helical" evidence="1">
    <location>
        <begin position="29"/>
        <end position="57"/>
    </location>
</feature>
<dbReference type="RefSeq" id="WP_175444169.1">
    <property type="nucleotide sequence ID" value="NZ_FNIL01000001.1"/>
</dbReference>
<dbReference type="AlphaFoldDB" id="A0A1H0B9B4"/>
<dbReference type="Pfam" id="PF06691">
    <property type="entry name" value="DUF1189"/>
    <property type="match status" value="1"/>
</dbReference>
<feature type="transmembrane region" description="Helical" evidence="1">
    <location>
        <begin position="200"/>
        <end position="219"/>
    </location>
</feature>
<keyword evidence="1" id="KW-1133">Transmembrane helix</keyword>
<organism evidence="2 3">
    <name type="scientific">Alkalicoccus daliensis</name>
    <dbReference type="NCBI Taxonomy" id="745820"/>
    <lineage>
        <taxon>Bacteria</taxon>
        <taxon>Bacillati</taxon>
        <taxon>Bacillota</taxon>
        <taxon>Bacilli</taxon>
        <taxon>Bacillales</taxon>
        <taxon>Bacillaceae</taxon>
        <taxon>Alkalicoccus</taxon>
    </lineage>
</organism>
<reference evidence="3" key="1">
    <citation type="submission" date="2016-10" db="EMBL/GenBank/DDBJ databases">
        <authorList>
            <person name="Varghese N."/>
            <person name="Submissions S."/>
        </authorList>
    </citation>
    <scope>NUCLEOTIDE SEQUENCE [LARGE SCALE GENOMIC DNA]</scope>
    <source>
        <strain evidence="3">CGMCC 1.10369</strain>
    </source>
</reference>
<evidence type="ECO:0000313" key="3">
    <source>
        <dbReference type="Proteomes" id="UP000198778"/>
    </source>
</evidence>
<gene>
    <name evidence="2" type="ORF">SAMN04488053_101805</name>
</gene>
<dbReference type="STRING" id="745820.SAMN04488053_101805"/>
<proteinExistence type="predicted"/>